<accession>A0ABU1VVI1</accession>
<dbReference type="InterPro" id="IPR002104">
    <property type="entry name" value="Integrase_catalytic"/>
</dbReference>
<dbReference type="CDD" id="cd00801">
    <property type="entry name" value="INT_P4_C"/>
    <property type="match status" value="1"/>
</dbReference>
<dbReference type="Gene3D" id="1.10.150.130">
    <property type="match status" value="1"/>
</dbReference>
<evidence type="ECO:0000259" key="5">
    <source>
        <dbReference type="PROSITE" id="PS51898"/>
    </source>
</evidence>
<sequence>MALSDTKLRSISGKPYSGPAEIADRDGLSVRISPKGLITFQRRYRWQGKPVRIRLGNYPELSLSAARELNDAAKRNADKGIDPRFEKKIGTQLNLGPVTVQVAIDYWLTEYVDKNLKSAGKVKKLFTNHVYPFMGDLPLEQTETRHWIAMFKQVKGADGEHAPVQAGILLSKLKQALRFCRVHRFADCRAVDDLRVADIGKKESVGERRLVDSELKLLWPYLHETNLIGARNRLVTILVLLYGCRTVEIRTSLKTDWDLKNRVWTATDTKAGHTVRRPIPDPFVHYIQRLIDFFPNSQYLVPVEDAYNKGKDKPVSGQSLVNITNRISDHLGLTTWGLHDCRRTLDTSLSELGIPPYIIEKMLGHKLAGVMAVYNKHDYLKDQEHAYITWYNHLQVNSSASNVLSFKKHTA</sequence>
<dbReference type="InterPro" id="IPR010998">
    <property type="entry name" value="Integrase_recombinase_N"/>
</dbReference>
<organism evidence="6 7">
    <name type="scientific">Rheinheimera soli</name>
    <dbReference type="NCBI Taxonomy" id="443616"/>
    <lineage>
        <taxon>Bacteria</taxon>
        <taxon>Pseudomonadati</taxon>
        <taxon>Pseudomonadota</taxon>
        <taxon>Gammaproteobacteria</taxon>
        <taxon>Chromatiales</taxon>
        <taxon>Chromatiaceae</taxon>
        <taxon>Rheinheimera</taxon>
    </lineage>
</organism>
<dbReference type="PANTHER" id="PTHR30629:SF2">
    <property type="entry name" value="PROPHAGE INTEGRASE INTS-RELATED"/>
    <property type="match status" value="1"/>
</dbReference>
<dbReference type="Pfam" id="PF13356">
    <property type="entry name" value="Arm-DNA-bind_3"/>
    <property type="match status" value="1"/>
</dbReference>
<dbReference type="Pfam" id="PF00589">
    <property type="entry name" value="Phage_integrase"/>
    <property type="match status" value="1"/>
</dbReference>
<feature type="domain" description="Tyr recombinase" evidence="5">
    <location>
        <begin position="205"/>
        <end position="388"/>
    </location>
</feature>
<proteinExistence type="inferred from homology"/>
<evidence type="ECO:0000256" key="3">
    <source>
        <dbReference type="ARBA" id="ARBA00023125"/>
    </source>
</evidence>
<keyword evidence="2" id="KW-0229">DNA integration</keyword>
<evidence type="ECO:0000256" key="2">
    <source>
        <dbReference type="ARBA" id="ARBA00022908"/>
    </source>
</evidence>
<dbReference type="InterPro" id="IPR013762">
    <property type="entry name" value="Integrase-like_cat_sf"/>
</dbReference>
<evidence type="ECO:0000313" key="6">
    <source>
        <dbReference type="EMBL" id="MDR7119709.1"/>
    </source>
</evidence>
<name>A0ABU1VVI1_9GAMM</name>
<evidence type="ECO:0000256" key="4">
    <source>
        <dbReference type="ARBA" id="ARBA00023172"/>
    </source>
</evidence>
<gene>
    <name evidence="6" type="ORF">J2W69_000624</name>
</gene>
<keyword evidence="7" id="KW-1185">Reference proteome</keyword>
<evidence type="ECO:0000256" key="1">
    <source>
        <dbReference type="ARBA" id="ARBA00008857"/>
    </source>
</evidence>
<comment type="similarity">
    <text evidence="1">Belongs to the 'phage' integrase family.</text>
</comment>
<dbReference type="SUPFAM" id="SSF56349">
    <property type="entry name" value="DNA breaking-rejoining enzymes"/>
    <property type="match status" value="1"/>
</dbReference>
<dbReference type="Gene3D" id="3.30.160.390">
    <property type="entry name" value="Integrase, DNA-binding domain"/>
    <property type="match status" value="1"/>
</dbReference>
<dbReference type="InterPro" id="IPR038488">
    <property type="entry name" value="Integrase_DNA-bd_sf"/>
</dbReference>
<reference evidence="6 7" key="1">
    <citation type="submission" date="2023-07" db="EMBL/GenBank/DDBJ databases">
        <title>Sorghum-associated microbial communities from plants grown in Nebraska, USA.</title>
        <authorList>
            <person name="Schachtman D."/>
        </authorList>
    </citation>
    <scope>NUCLEOTIDE SEQUENCE [LARGE SCALE GENOMIC DNA]</scope>
    <source>
        <strain evidence="6 7">4138</strain>
    </source>
</reference>
<dbReference type="PANTHER" id="PTHR30629">
    <property type="entry name" value="PROPHAGE INTEGRASE"/>
    <property type="match status" value="1"/>
</dbReference>
<dbReference type="InterPro" id="IPR025166">
    <property type="entry name" value="Integrase_DNA_bind_dom"/>
</dbReference>
<dbReference type="InterPro" id="IPR011010">
    <property type="entry name" value="DNA_brk_join_enz"/>
</dbReference>
<keyword evidence="3" id="KW-0238">DNA-binding</keyword>
<protein>
    <submittedName>
        <fullName evidence="6">Integrase</fullName>
    </submittedName>
</protein>
<dbReference type="EMBL" id="JAVDWR010000001">
    <property type="protein sequence ID" value="MDR7119709.1"/>
    <property type="molecule type" value="Genomic_DNA"/>
</dbReference>
<dbReference type="InterPro" id="IPR050808">
    <property type="entry name" value="Phage_Integrase"/>
</dbReference>
<dbReference type="PROSITE" id="PS51898">
    <property type="entry name" value="TYR_RECOMBINASE"/>
    <property type="match status" value="1"/>
</dbReference>
<dbReference type="RefSeq" id="WP_310274468.1">
    <property type="nucleotide sequence ID" value="NZ_JAVDWR010000001.1"/>
</dbReference>
<comment type="caution">
    <text evidence="6">The sequence shown here is derived from an EMBL/GenBank/DDBJ whole genome shotgun (WGS) entry which is preliminary data.</text>
</comment>
<dbReference type="Gene3D" id="1.10.443.10">
    <property type="entry name" value="Intergrase catalytic core"/>
    <property type="match status" value="1"/>
</dbReference>
<evidence type="ECO:0000313" key="7">
    <source>
        <dbReference type="Proteomes" id="UP001257909"/>
    </source>
</evidence>
<dbReference type="Proteomes" id="UP001257909">
    <property type="component" value="Unassembled WGS sequence"/>
</dbReference>
<keyword evidence="4" id="KW-0233">DNA recombination</keyword>